<dbReference type="HOGENOM" id="CLU_025996_25_0_10"/>
<evidence type="ECO:0000259" key="3">
    <source>
        <dbReference type="Pfam" id="PF00535"/>
    </source>
</evidence>
<dbReference type="Pfam" id="PF00535">
    <property type="entry name" value="Glycos_transf_2"/>
    <property type="match status" value="1"/>
</dbReference>
<gene>
    <name evidence="4" type="ORF">RA0C_1722</name>
</gene>
<dbReference type="CAZy" id="GT2">
    <property type="family name" value="Glycosyltransferase Family 2"/>
</dbReference>
<dbReference type="KEGG" id="rai:RA0C_1722"/>
<dbReference type="Proteomes" id="UP000010093">
    <property type="component" value="Chromosome"/>
</dbReference>
<organism evidence="4 5">
    <name type="scientific">Riemerella anatipestifer (strain ATCC 11845 / DSM 15868 / JCM 9532 / NCTC 11014)</name>
    <dbReference type="NCBI Taxonomy" id="693978"/>
    <lineage>
        <taxon>Bacteria</taxon>
        <taxon>Pseudomonadati</taxon>
        <taxon>Bacteroidota</taxon>
        <taxon>Flavobacteriia</taxon>
        <taxon>Flavobacteriales</taxon>
        <taxon>Weeksellaceae</taxon>
        <taxon>Riemerella</taxon>
    </lineage>
</organism>
<dbReference type="CDD" id="cd00761">
    <property type="entry name" value="Glyco_tranf_GTA_type"/>
    <property type="match status" value="1"/>
</dbReference>
<proteinExistence type="predicted"/>
<dbReference type="EMBL" id="CP003388">
    <property type="protein sequence ID" value="AFD56609.1"/>
    <property type="molecule type" value="Genomic_DNA"/>
</dbReference>
<protein>
    <submittedName>
        <fullName evidence="4">Glycosyl transferase family 2</fullName>
    </submittedName>
</protein>
<dbReference type="AlphaFoldDB" id="E4TCU0"/>
<dbReference type="InterPro" id="IPR029044">
    <property type="entry name" value="Nucleotide-diphossugar_trans"/>
</dbReference>
<dbReference type="SUPFAM" id="SSF53448">
    <property type="entry name" value="Nucleotide-diphospho-sugar transferases"/>
    <property type="match status" value="1"/>
</dbReference>
<dbReference type="RefSeq" id="WP_004916593.1">
    <property type="nucleotide sequence ID" value="NC_014738.1"/>
</dbReference>
<evidence type="ECO:0000313" key="5">
    <source>
        <dbReference type="Proteomes" id="UP000010093"/>
    </source>
</evidence>
<dbReference type="GeneID" id="93718547"/>
<evidence type="ECO:0000313" key="4">
    <source>
        <dbReference type="EMBL" id="AFD56609.1"/>
    </source>
</evidence>
<dbReference type="Gene3D" id="3.90.550.10">
    <property type="entry name" value="Spore Coat Polysaccharide Biosynthesis Protein SpsA, Chain A"/>
    <property type="match status" value="1"/>
</dbReference>
<dbReference type="InterPro" id="IPR001173">
    <property type="entry name" value="Glyco_trans_2-like"/>
</dbReference>
<keyword evidence="2 4" id="KW-0808">Transferase</keyword>
<evidence type="ECO:0000256" key="2">
    <source>
        <dbReference type="ARBA" id="ARBA00022679"/>
    </source>
</evidence>
<sequence>MQNRTSIPLVTISIPIFKCEDFLEKCLQSVLHQTYPNLEVTLINDQTPDNSVKIAEDFISKHRLNNWKIYHLEENSGLSVVRNKGIDTAQGKYLFFLDSDDAITPNCIEALIKIAEKESVDIVVGNTRTINLETGKEQNTFKTKSKKNIIRGNDNIFKSFSKGEYPSSSWNKLINLNFLKKHSLYFTKGLFAQDELQSFQTALVIESIAFLPQDKYTYFYYLHQKSVIHNRNKKHFDNWFTIGQHIDKALQDETKKERKNLILKYLTNYKATTLLMNWKAQKNETLWKESYSNYKTLASLSLLDYFSTSFTINTKKKDFLNSLPTWLGMKIFKYRYER</sequence>
<feature type="domain" description="Glycosyltransferase 2-like" evidence="3">
    <location>
        <begin position="12"/>
        <end position="145"/>
    </location>
</feature>
<keyword evidence="1" id="KW-0328">Glycosyltransferase</keyword>
<dbReference type="PANTHER" id="PTHR22916:SF51">
    <property type="entry name" value="GLYCOSYLTRANSFERASE EPSH-RELATED"/>
    <property type="match status" value="1"/>
</dbReference>
<dbReference type="PANTHER" id="PTHR22916">
    <property type="entry name" value="GLYCOSYLTRANSFERASE"/>
    <property type="match status" value="1"/>
</dbReference>
<evidence type="ECO:0000256" key="1">
    <source>
        <dbReference type="ARBA" id="ARBA00022676"/>
    </source>
</evidence>
<name>E4TCU0_RIEAD</name>
<dbReference type="GO" id="GO:0016758">
    <property type="term" value="F:hexosyltransferase activity"/>
    <property type="evidence" value="ECO:0007669"/>
    <property type="project" value="UniProtKB-ARBA"/>
</dbReference>
<dbReference type="PATRIC" id="fig|693978.17.peg.1709"/>
<dbReference type="KEGG" id="ran:Riean_1442"/>
<reference evidence="4 5" key="1">
    <citation type="journal article" date="2012" name="J. Bacteriol.">
        <title>Complete genome sequence of Riemerella anatipestifer reference strain.</title>
        <authorList>
            <person name="Wang X."/>
            <person name="Zhu D."/>
            <person name="Wang M."/>
            <person name="Cheng A."/>
            <person name="Jia R."/>
            <person name="Zhou Y."/>
            <person name="Chen Z."/>
            <person name="Luo Q."/>
            <person name="Liu F."/>
            <person name="Wang Y."/>
            <person name="Chen X.Y."/>
        </authorList>
    </citation>
    <scope>NUCLEOTIDE SEQUENCE [LARGE SCALE GENOMIC DNA]</scope>
    <source>
        <strain evidence="5">DSM 15868</strain>
    </source>
</reference>
<accession>E4TCU0</accession>